<feature type="transmembrane region" description="Helical" evidence="1">
    <location>
        <begin position="21"/>
        <end position="42"/>
    </location>
</feature>
<dbReference type="Proteomes" id="UP000719766">
    <property type="component" value="Unassembled WGS sequence"/>
</dbReference>
<feature type="transmembrane region" description="Helical" evidence="1">
    <location>
        <begin position="48"/>
        <end position="69"/>
    </location>
</feature>
<organism evidence="2 3">
    <name type="scientific">Suillus plorans</name>
    <dbReference type="NCBI Taxonomy" id="116603"/>
    <lineage>
        <taxon>Eukaryota</taxon>
        <taxon>Fungi</taxon>
        <taxon>Dikarya</taxon>
        <taxon>Basidiomycota</taxon>
        <taxon>Agaricomycotina</taxon>
        <taxon>Agaricomycetes</taxon>
        <taxon>Agaricomycetidae</taxon>
        <taxon>Boletales</taxon>
        <taxon>Suillineae</taxon>
        <taxon>Suillaceae</taxon>
        <taxon>Suillus</taxon>
    </lineage>
</organism>
<protein>
    <submittedName>
        <fullName evidence="2">Uncharacterized protein</fullName>
    </submittedName>
</protein>
<name>A0A9P7AU92_9AGAM</name>
<keyword evidence="1" id="KW-0472">Membrane</keyword>
<comment type="caution">
    <text evidence="2">The sequence shown here is derived from an EMBL/GenBank/DDBJ whole genome shotgun (WGS) entry which is preliminary data.</text>
</comment>
<evidence type="ECO:0000313" key="3">
    <source>
        <dbReference type="Proteomes" id="UP000719766"/>
    </source>
</evidence>
<sequence length="85" mass="10100">MCFYWQSAARAEDGFRSYRCVVLRRITVVWYIFTSCLTAILFHPDVQMTLITIFLHSSYLVFVYVFVFLSTRMLSSRFLYTTSLV</sequence>
<evidence type="ECO:0000256" key="1">
    <source>
        <dbReference type="SAM" id="Phobius"/>
    </source>
</evidence>
<dbReference type="AlphaFoldDB" id="A0A9P7AU92"/>
<evidence type="ECO:0000313" key="2">
    <source>
        <dbReference type="EMBL" id="KAG1795935.1"/>
    </source>
</evidence>
<accession>A0A9P7AU92</accession>
<keyword evidence="1" id="KW-0812">Transmembrane</keyword>
<keyword evidence="1" id="KW-1133">Transmembrane helix</keyword>
<keyword evidence="3" id="KW-1185">Reference proteome</keyword>
<dbReference type="RefSeq" id="XP_041161588.1">
    <property type="nucleotide sequence ID" value="XM_041302650.1"/>
</dbReference>
<proteinExistence type="predicted"/>
<reference evidence="2" key="1">
    <citation type="journal article" date="2020" name="New Phytol.">
        <title>Comparative genomics reveals dynamic genome evolution in host specialist ectomycorrhizal fungi.</title>
        <authorList>
            <person name="Lofgren L.A."/>
            <person name="Nguyen N.H."/>
            <person name="Vilgalys R."/>
            <person name="Ruytinx J."/>
            <person name="Liao H.L."/>
            <person name="Branco S."/>
            <person name="Kuo A."/>
            <person name="LaButti K."/>
            <person name="Lipzen A."/>
            <person name="Andreopoulos W."/>
            <person name="Pangilinan J."/>
            <person name="Riley R."/>
            <person name="Hundley H."/>
            <person name="Na H."/>
            <person name="Barry K."/>
            <person name="Grigoriev I.V."/>
            <person name="Stajich J.E."/>
            <person name="Kennedy P.G."/>
        </authorList>
    </citation>
    <scope>NUCLEOTIDE SEQUENCE</scope>
    <source>
        <strain evidence="2">S12</strain>
    </source>
</reference>
<gene>
    <name evidence="2" type="ORF">HD556DRAFT_1361804</name>
</gene>
<dbReference type="EMBL" id="JABBWE010000020">
    <property type="protein sequence ID" value="KAG1795935.1"/>
    <property type="molecule type" value="Genomic_DNA"/>
</dbReference>
<dbReference type="GeneID" id="64596414"/>